<keyword evidence="2" id="KW-1185">Reference proteome</keyword>
<dbReference type="Proteomes" id="UP000274909">
    <property type="component" value="Unassembled WGS sequence"/>
</dbReference>
<dbReference type="EMBL" id="RZGZ01000002">
    <property type="protein sequence ID" value="RUR01231.1"/>
    <property type="molecule type" value="Genomic_DNA"/>
</dbReference>
<dbReference type="SUPFAM" id="SSF53448">
    <property type="entry name" value="Nucleotide-diphospho-sugar transferases"/>
    <property type="match status" value="1"/>
</dbReference>
<organism evidence="1 2">
    <name type="scientific">Labedella endophytica</name>
    <dbReference type="NCBI Taxonomy" id="1523160"/>
    <lineage>
        <taxon>Bacteria</taxon>
        <taxon>Bacillati</taxon>
        <taxon>Actinomycetota</taxon>
        <taxon>Actinomycetes</taxon>
        <taxon>Micrococcales</taxon>
        <taxon>Microbacteriaceae</taxon>
        <taxon>Labedella</taxon>
    </lineage>
</organism>
<dbReference type="AlphaFoldDB" id="A0A433JSE8"/>
<sequence>MGVTVAIPFVRVAKENNPNLKAGVDQAEAYYKSMIVSFASARRVDPQVRLILVSNESAPPKFKVALDQFEVETIVVEFLHRPPAGFTPAFEGSLFLLDALNAVDDDQVILMDPDVLVLRPLADVVDALKGKVGVLPLPYEPDRVVNGLSRRQAQRIHVQLGGQDSLADHYGGEFYVIPREHMSAVRSNAAVAWSAALDSFATKSPHFFTEEHVLNFALRFVPRESLSTHVKRVWTAHSHRNVAPSDQGLHAWHLPAEKDRGFSAMFDSVMDQKSWFWSSDEDVFVRQASKVMGLSGRSTKRVVLDLVGPLVHRLRAYAK</sequence>
<protein>
    <submittedName>
        <fullName evidence="1">Uncharacterized protein</fullName>
    </submittedName>
</protein>
<evidence type="ECO:0000313" key="1">
    <source>
        <dbReference type="EMBL" id="RUR01231.1"/>
    </source>
</evidence>
<proteinExistence type="predicted"/>
<dbReference type="RefSeq" id="WP_127048540.1">
    <property type="nucleotide sequence ID" value="NZ_RZGZ01000002.1"/>
</dbReference>
<evidence type="ECO:0000313" key="2">
    <source>
        <dbReference type="Proteomes" id="UP000274909"/>
    </source>
</evidence>
<gene>
    <name evidence="1" type="ORF">ELQ94_06870</name>
</gene>
<dbReference type="InterPro" id="IPR029044">
    <property type="entry name" value="Nucleotide-diphossugar_trans"/>
</dbReference>
<accession>A0A433JSE8</accession>
<dbReference type="OrthoDB" id="7605130at2"/>
<comment type="caution">
    <text evidence="1">The sequence shown here is derived from an EMBL/GenBank/DDBJ whole genome shotgun (WGS) entry which is preliminary data.</text>
</comment>
<dbReference type="Gene3D" id="3.90.550.10">
    <property type="entry name" value="Spore Coat Polysaccharide Biosynthesis Protein SpsA, Chain A"/>
    <property type="match status" value="1"/>
</dbReference>
<name>A0A433JSE8_9MICO</name>
<reference evidence="1 2" key="1">
    <citation type="submission" date="2018-12" db="EMBL/GenBank/DDBJ databases">
        <authorList>
            <person name="Li F."/>
        </authorList>
    </citation>
    <scope>NUCLEOTIDE SEQUENCE [LARGE SCALE GENOMIC DNA]</scope>
    <source>
        <strain evidence="1 2">EGI 6500705</strain>
    </source>
</reference>